<dbReference type="RefSeq" id="WP_150355932.1">
    <property type="nucleotide sequence ID" value="NZ_JAJJPB010000003.1"/>
</dbReference>
<feature type="binding site" evidence="7">
    <location>
        <position position="8"/>
    </location>
    <ligand>
        <name>a divalent metal cation</name>
        <dbReference type="ChEBI" id="CHEBI:60240"/>
    </ligand>
</feature>
<dbReference type="PANTHER" id="PTHR30457:SF12">
    <property type="entry name" value="5'_3'-NUCLEOTIDASE SURE"/>
    <property type="match status" value="1"/>
</dbReference>
<comment type="subcellular location">
    <subcellularLocation>
        <location evidence="7">Cytoplasm</location>
    </subcellularLocation>
</comment>
<evidence type="ECO:0000313" key="10">
    <source>
        <dbReference type="Proteomes" id="UP001165422"/>
    </source>
</evidence>
<keyword evidence="3 7" id="KW-0963">Cytoplasm</keyword>
<evidence type="ECO:0000256" key="3">
    <source>
        <dbReference type="ARBA" id="ARBA00022490"/>
    </source>
</evidence>
<dbReference type="Proteomes" id="UP001165422">
    <property type="component" value="Unassembled WGS sequence"/>
</dbReference>
<comment type="function">
    <text evidence="7">Nucleotidase that shows phosphatase activity on nucleoside 5'-monophosphates.</text>
</comment>
<comment type="catalytic activity">
    <reaction evidence="1 7">
        <text>a ribonucleoside 5'-phosphate + H2O = a ribonucleoside + phosphate</text>
        <dbReference type="Rhea" id="RHEA:12484"/>
        <dbReference type="ChEBI" id="CHEBI:15377"/>
        <dbReference type="ChEBI" id="CHEBI:18254"/>
        <dbReference type="ChEBI" id="CHEBI:43474"/>
        <dbReference type="ChEBI" id="CHEBI:58043"/>
        <dbReference type="EC" id="3.1.3.5"/>
    </reaction>
</comment>
<sequence>MRLLLTNDDGIDAEGLHILAKCFEKDNEVIVAAPNMQRSGSGHSITTDRSLTAEEVKIPGINSKAYSINGTPADCVRVGLNKIEDKKIDMVISGINNGFNLGIDVLYSGTVSAAIEAAICKVPSMAVSLDTKGGNYDYNIAAKYALEVFSTIRGRYKKDDVVLNLNVPLLPIEKIKGIKVCNMGFKYKRKGMDSKECNETTDVKYINDGYVTLTPLHYDLTNYNIMKQVAELFSKMS</sequence>
<comment type="cofactor">
    <cofactor evidence="7">
        <name>a divalent metal cation</name>
        <dbReference type="ChEBI" id="CHEBI:60240"/>
    </cofactor>
    <text evidence="7">Binds 1 divalent metal cation per subunit.</text>
</comment>
<dbReference type="GO" id="GO:0008254">
    <property type="term" value="F:3'-nucleotidase activity"/>
    <property type="evidence" value="ECO:0007669"/>
    <property type="project" value="UniProtKB-EC"/>
</dbReference>
<dbReference type="EC" id="3.1.3.5" evidence="7"/>
<gene>
    <name evidence="7 9" type="primary">surE</name>
    <name evidence="9" type="ORF">LN736_04335</name>
</gene>
<protein>
    <recommendedName>
        <fullName evidence="7">5'-nucleotidase SurE</fullName>
        <ecNumber evidence="7">3.1.3.5</ecNumber>
    </recommendedName>
    <alternativeName>
        <fullName evidence="7">Nucleoside 5'-monophosphate phosphohydrolase</fullName>
    </alternativeName>
</protein>
<comment type="similarity">
    <text evidence="2 7">Belongs to the SurE nucleotidase family.</text>
</comment>
<feature type="domain" description="Survival protein SurE-like phosphatase/nucleotidase" evidence="8">
    <location>
        <begin position="4"/>
        <end position="187"/>
    </location>
</feature>
<name>A0ABS8N2T0_9CLOT</name>
<dbReference type="GO" id="GO:0008253">
    <property type="term" value="F:5'-nucleotidase activity"/>
    <property type="evidence" value="ECO:0007669"/>
    <property type="project" value="UniProtKB-EC"/>
</dbReference>
<comment type="caution">
    <text evidence="9">The sequence shown here is derived from an EMBL/GenBank/DDBJ whole genome shotgun (WGS) entry which is preliminary data.</text>
</comment>
<dbReference type="NCBIfam" id="TIGR00087">
    <property type="entry name" value="surE"/>
    <property type="match status" value="1"/>
</dbReference>
<keyword evidence="5 7" id="KW-0547">Nucleotide-binding</keyword>
<feature type="binding site" evidence="7">
    <location>
        <position position="9"/>
    </location>
    <ligand>
        <name>a divalent metal cation</name>
        <dbReference type="ChEBI" id="CHEBI:60240"/>
    </ligand>
</feature>
<dbReference type="InterPro" id="IPR036523">
    <property type="entry name" value="SurE-like_sf"/>
</dbReference>
<evidence type="ECO:0000256" key="4">
    <source>
        <dbReference type="ARBA" id="ARBA00022723"/>
    </source>
</evidence>
<evidence type="ECO:0000259" key="8">
    <source>
        <dbReference type="Pfam" id="PF01975"/>
    </source>
</evidence>
<proteinExistence type="inferred from homology"/>
<dbReference type="HAMAP" id="MF_00060">
    <property type="entry name" value="SurE"/>
    <property type="match status" value="1"/>
</dbReference>
<feature type="binding site" evidence="7">
    <location>
        <position position="96"/>
    </location>
    <ligand>
        <name>a divalent metal cation</name>
        <dbReference type="ChEBI" id="CHEBI:60240"/>
    </ligand>
</feature>
<evidence type="ECO:0000256" key="5">
    <source>
        <dbReference type="ARBA" id="ARBA00022741"/>
    </source>
</evidence>
<keyword evidence="4 7" id="KW-0479">Metal-binding</keyword>
<keyword evidence="6 7" id="KW-0378">Hydrolase</keyword>
<dbReference type="InterPro" id="IPR002828">
    <property type="entry name" value="SurE-like_Pase/nucleotidase"/>
</dbReference>
<dbReference type="Gene3D" id="3.40.1210.10">
    <property type="entry name" value="Survival protein SurE-like phosphatase/nucleotidase"/>
    <property type="match status" value="1"/>
</dbReference>
<evidence type="ECO:0000313" key="9">
    <source>
        <dbReference type="EMBL" id="MCC9294098.1"/>
    </source>
</evidence>
<accession>A0ABS8N2T0</accession>
<reference evidence="9" key="1">
    <citation type="submission" date="2021-11" db="EMBL/GenBank/DDBJ databases">
        <authorList>
            <person name="Qingchun L."/>
            <person name="Dong Z."/>
            <person name="Zongwei Q."/>
            <person name="Jia Z."/>
            <person name="Duotao L."/>
        </authorList>
    </citation>
    <scope>NUCLEOTIDE SEQUENCE</scope>
    <source>
        <strain evidence="9">WLY-B-L2</strain>
    </source>
</reference>
<feature type="binding site" evidence="7">
    <location>
        <position position="39"/>
    </location>
    <ligand>
        <name>a divalent metal cation</name>
        <dbReference type="ChEBI" id="CHEBI:60240"/>
    </ligand>
</feature>
<keyword evidence="10" id="KW-1185">Reference proteome</keyword>
<dbReference type="SUPFAM" id="SSF64167">
    <property type="entry name" value="SurE-like"/>
    <property type="match status" value="1"/>
</dbReference>
<evidence type="ECO:0000256" key="1">
    <source>
        <dbReference type="ARBA" id="ARBA00000815"/>
    </source>
</evidence>
<dbReference type="InterPro" id="IPR030048">
    <property type="entry name" value="SurE"/>
</dbReference>
<dbReference type="NCBIfam" id="NF010543">
    <property type="entry name" value="PRK13933.1"/>
    <property type="match status" value="1"/>
</dbReference>
<dbReference type="EMBL" id="JAJJPB010000003">
    <property type="protein sequence ID" value="MCC9294098.1"/>
    <property type="molecule type" value="Genomic_DNA"/>
</dbReference>
<dbReference type="PANTHER" id="PTHR30457">
    <property type="entry name" value="5'-NUCLEOTIDASE SURE"/>
    <property type="match status" value="1"/>
</dbReference>
<evidence type="ECO:0000256" key="2">
    <source>
        <dbReference type="ARBA" id="ARBA00011062"/>
    </source>
</evidence>
<dbReference type="Pfam" id="PF01975">
    <property type="entry name" value="SurE"/>
    <property type="match status" value="1"/>
</dbReference>
<organism evidence="9 10">
    <name type="scientific">Clostridium aromativorans</name>
    <dbReference type="NCBI Taxonomy" id="2836848"/>
    <lineage>
        <taxon>Bacteria</taxon>
        <taxon>Bacillati</taxon>
        <taxon>Bacillota</taxon>
        <taxon>Clostridia</taxon>
        <taxon>Eubacteriales</taxon>
        <taxon>Clostridiaceae</taxon>
        <taxon>Clostridium</taxon>
    </lineage>
</organism>
<evidence type="ECO:0000256" key="6">
    <source>
        <dbReference type="ARBA" id="ARBA00022801"/>
    </source>
</evidence>
<evidence type="ECO:0000256" key="7">
    <source>
        <dbReference type="HAMAP-Rule" id="MF_00060"/>
    </source>
</evidence>